<protein>
    <submittedName>
        <fullName evidence="1">Uncharacterized protein</fullName>
    </submittedName>
</protein>
<dbReference type="Proteomes" id="UP000193944">
    <property type="component" value="Unassembled WGS sequence"/>
</dbReference>
<organism evidence="1 2">
    <name type="scientific">Anaeromyces robustus</name>
    <dbReference type="NCBI Taxonomy" id="1754192"/>
    <lineage>
        <taxon>Eukaryota</taxon>
        <taxon>Fungi</taxon>
        <taxon>Fungi incertae sedis</taxon>
        <taxon>Chytridiomycota</taxon>
        <taxon>Chytridiomycota incertae sedis</taxon>
        <taxon>Neocallimastigomycetes</taxon>
        <taxon>Neocallimastigales</taxon>
        <taxon>Neocallimastigaceae</taxon>
        <taxon>Anaeromyces</taxon>
    </lineage>
</organism>
<sequence length="88" mass="10529">MFRMSRNIYCLHRIKSLKYHQIKKSHLPYEPNQFIILVASYNKLCKSIHKKCNEFRRQNCLFWIKVEIIKNNLVYSTKDPISDPSGIG</sequence>
<evidence type="ECO:0000313" key="1">
    <source>
        <dbReference type="EMBL" id="ORX85559.1"/>
    </source>
</evidence>
<dbReference type="EMBL" id="MCFG01000034">
    <property type="protein sequence ID" value="ORX85559.1"/>
    <property type="molecule type" value="Genomic_DNA"/>
</dbReference>
<name>A0A1Y1XIH6_9FUNG</name>
<keyword evidence="2" id="KW-1185">Reference proteome</keyword>
<comment type="caution">
    <text evidence="1">The sequence shown here is derived from an EMBL/GenBank/DDBJ whole genome shotgun (WGS) entry which is preliminary data.</text>
</comment>
<accession>A0A1Y1XIH6</accession>
<gene>
    <name evidence="1" type="ORF">BCR32DRAFT_276229</name>
</gene>
<reference evidence="1 2" key="2">
    <citation type="submission" date="2016-08" db="EMBL/GenBank/DDBJ databases">
        <title>Pervasive Adenine N6-methylation of Active Genes in Fungi.</title>
        <authorList>
            <consortium name="DOE Joint Genome Institute"/>
            <person name="Mondo S.J."/>
            <person name="Dannebaum R.O."/>
            <person name="Kuo R.C."/>
            <person name="Labutti K."/>
            <person name="Haridas S."/>
            <person name="Kuo A."/>
            <person name="Salamov A."/>
            <person name="Ahrendt S.R."/>
            <person name="Lipzen A."/>
            <person name="Sullivan W."/>
            <person name="Andreopoulos W.B."/>
            <person name="Clum A."/>
            <person name="Lindquist E."/>
            <person name="Daum C."/>
            <person name="Ramamoorthy G.K."/>
            <person name="Gryganskyi A."/>
            <person name="Culley D."/>
            <person name="Magnuson J.K."/>
            <person name="James T.Y."/>
            <person name="O'Malley M.A."/>
            <person name="Stajich J.E."/>
            <person name="Spatafora J.W."/>
            <person name="Visel A."/>
            <person name="Grigoriev I.V."/>
        </authorList>
    </citation>
    <scope>NUCLEOTIDE SEQUENCE [LARGE SCALE GENOMIC DNA]</scope>
    <source>
        <strain evidence="1 2">S4</strain>
    </source>
</reference>
<proteinExistence type="predicted"/>
<dbReference type="AlphaFoldDB" id="A0A1Y1XIH6"/>
<reference evidence="1 2" key="1">
    <citation type="submission" date="2016-08" db="EMBL/GenBank/DDBJ databases">
        <title>A Parts List for Fungal Cellulosomes Revealed by Comparative Genomics.</title>
        <authorList>
            <consortium name="DOE Joint Genome Institute"/>
            <person name="Haitjema C.H."/>
            <person name="Gilmore S.P."/>
            <person name="Henske J.K."/>
            <person name="Solomon K.V."/>
            <person name="De Groot R."/>
            <person name="Kuo A."/>
            <person name="Mondo S.J."/>
            <person name="Salamov A.A."/>
            <person name="Labutti K."/>
            <person name="Zhao Z."/>
            <person name="Chiniquy J."/>
            <person name="Barry K."/>
            <person name="Brewer H.M."/>
            <person name="Purvine S.O."/>
            <person name="Wright A.T."/>
            <person name="Boxma B."/>
            <person name="Van Alen T."/>
            <person name="Hackstein J.H."/>
            <person name="Baker S.E."/>
            <person name="Grigoriev I.V."/>
            <person name="O'Malley M.A."/>
        </authorList>
    </citation>
    <scope>NUCLEOTIDE SEQUENCE [LARGE SCALE GENOMIC DNA]</scope>
    <source>
        <strain evidence="1 2">S4</strain>
    </source>
</reference>
<evidence type="ECO:0000313" key="2">
    <source>
        <dbReference type="Proteomes" id="UP000193944"/>
    </source>
</evidence>